<accession>A0A8K0XK04</accession>
<dbReference type="AlphaFoldDB" id="A0A8K0XK04"/>
<dbReference type="EMBL" id="JAEVFJ010000058">
    <property type="protein sequence ID" value="KAH8078738.1"/>
    <property type="molecule type" value="Genomic_DNA"/>
</dbReference>
<dbReference type="Proteomes" id="UP000813824">
    <property type="component" value="Unassembled WGS sequence"/>
</dbReference>
<evidence type="ECO:0000313" key="3">
    <source>
        <dbReference type="EMBL" id="KAH8078738.1"/>
    </source>
</evidence>
<keyword evidence="4" id="KW-1185">Reference proteome</keyword>
<feature type="domain" description="DUF6534" evidence="2">
    <location>
        <begin position="146"/>
        <end position="231"/>
    </location>
</feature>
<dbReference type="Pfam" id="PF20152">
    <property type="entry name" value="DUF6534"/>
    <property type="match status" value="1"/>
</dbReference>
<evidence type="ECO:0000256" key="1">
    <source>
        <dbReference type="SAM" id="Phobius"/>
    </source>
</evidence>
<evidence type="ECO:0000259" key="2">
    <source>
        <dbReference type="Pfam" id="PF20152"/>
    </source>
</evidence>
<dbReference type="OrthoDB" id="2536347at2759"/>
<organism evidence="3 4">
    <name type="scientific">Cristinia sonorae</name>
    <dbReference type="NCBI Taxonomy" id="1940300"/>
    <lineage>
        <taxon>Eukaryota</taxon>
        <taxon>Fungi</taxon>
        <taxon>Dikarya</taxon>
        <taxon>Basidiomycota</taxon>
        <taxon>Agaricomycotina</taxon>
        <taxon>Agaricomycetes</taxon>
        <taxon>Agaricomycetidae</taxon>
        <taxon>Agaricales</taxon>
        <taxon>Pleurotineae</taxon>
        <taxon>Stephanosporaceae</taxon>
        <taxon>Cristinia</taxon>
    </lineage>
</organism>
<evidence type="ECO:0000313" key="4">
    <source>
        <dbReference type="Proteomes" id="UP000813824"/>
    </source>
</evidence>
<keyword evidence="1" id="KW-0812">Transmembrane</keyword>
<gene>
    <name evidence="3" type="ORF">BXZ70DRAFT_901863</name>
</gene>
<dbReference type="PANTHER" id="PTHR40465:SF1">
    <property type="entry name" value="DUF6534 DOMAIN-CONTAINING PROTEIN"/>
    <property type="match status" value="1"/>
</dbReference>
<comment type="caution">
    <text evidence="3">The sequence shown here is derived from an EMBL/GenBank/DDBJ whole genome shotgun (WGS) entry which is preliminary data.</text>
</comment>
<feature type="transmembrane region" description="Helical" evidence="1">
    <location>
        <begin position="30"/>
        <end position="49"/>
    </location>
</feature>
<dbReference type="InterPro" id="IPR045339">
    <property type="entry name" value="DUF6534"/>
</dbReference>
<feature type="non-terminal residue" evidence="3">
    <location>
        <position position="297"/>
    </location>
</feature>
<proteinExistence type="predicted"/>
<feature type="transmembrane region" description="Helical" evidence="1">
    <location>
        <begin position="6"/>
        <end position="23"/>
    </location>
</feature>
<keyword evidence="1" id="KW-1133">Transmembrane helix</keyword>
<keyword evidence="1" id="KW-0472">Membrane</keyword>
<protein>
    <recommendedName>
        <fullName evidence="2">DUF6534 domain-containing protein</fullName>
    </recommendedName>
</protein>
<dbReference type="PANTHER" id="PTHR40465">
    <property type="entry name" value="CHROMOSOME 1, WHOLE GENOME SHOTGUN SEQUENCE"/>
    <property type="match status" value="1"/>
</dbReference>
<reference evidence="3" key="1">
    <citation type="journal article" date="2021" name="New Phytol.">
        <title>Evolutionary innovations through gain and loss of genes in the ectomycorrhizal Boletales.</title>
        <authorList>
            <person name="Wu G."/>
            <person name="Miyauchi S."/>
            <person name="Morin E."/>
            <person name="Kuo A."/>
            <person name="Drula E."/>
            <person name="Varga T."/>
            <person name="Kohler A."/>
            <person name="Feng B."/>
            <person name="Cao Y."/>
            <person name="Lipzen A."/>
            <person name="Daum C."/>
            <person name="Hundley H."/>
            <person name="Pangilinan J."/>
            <person name="Johnson J."/>
            <person name="Barry K."/>
            <person name="LaButti K."/>
            <person name="Ng V."/>
            <person name="Ahrendt S."/>
            <person name="Min B."/>
            <person name="Choi I.G."/>
            <person name="Park H."/>
            <person name="Plett J.M."/>
            <person name="Magnuson J."/>
            <person name="Spatafora J.W."/>
            <person name="Nagy L.G."/>
            <person name="Henrissat B."/>
            <person name="Grigoriev I.V."/>
            <person name="Yang Z.L."/>
            <person name="Xu J."/>
            <person name="Martin F.M."/>
        </authorList>
    </citation>
    <scope>NUCLEOTIDE SEQUENCE</scope>
    <source>
        <strain evidence="3">KKN 215</strain>
    </source>
</reference>
<sequence length="297" mass="33562">LVGHLLNWGLFGVLSVQCYMYYLAFPKDRLVIKSIVSFMLITELVQTVMCTRDAFREFGSGWGDLNELDDVGWLWFSIPFIEAIVSGTSQIFYAWRIWVIGKSVWVPAVVSLCSHSQCSPSVSHPFLAIVQERSFRSTSVWLGGTALCDIIITVSMLYYLHRAKSEYKATTTVLTKIVNITVQTGLICAAFAILDLTFFIATPEQNYYFAPNLILSKLYSNSVLVIFNARMRIVGGRNSGQEAFSWLGSHIRAHPSITTHEGPSPMFQPRRLAESQWKLRDVGILTSSWGKEIRREI</sequence>
<name>A0A8K0XK04_9AGAR</name>
<feature type="transmembrane region" description="Helical" evidence="1">
    <location>
        <begin position="180"/>
        <end position="201"/>
    </location>
</feature>
<feature type="transmembrane region" description="Helical" evidence="1">
    <location>
        <begin position="140"/>
        <end position="160"/>
    </location>
</feature>